<dbReference type="Gene3D" id="3.50.50.60">
    <property type="entry name" value="FAD/NAD(P)-binding domain"/>
    <property type="match status" value="1"/>
</dbReference>
<organism evidence="2 3">
    <name type="scientific">SAR324 cluster bacterium</name>
    <dbReference type="NCBI Taxonomy" id="2024889"/>
    <lineage>
        <taxon>Bacteria</taxon>
        <taxon>Deltaproteobacteria</taxon>
        <taxon>SAR324 cluster</taxon>
    </lineage>
</organism>
<evidence type="ECO:0000313" key="2">
    <source>
        <dbReference type="EMBL" id="MAH62950.1"/>
    </source>
</evidence>
<evidence type="ECO:0000313" key="3">
    <source>
        <dbReference type="Proteomes" id="UP000226525"/>
    </source>
</evidence>
<dbReference type="EMBL" id="NZEX01000063">
    <property type="protein sequence ID" value="MAH62950.1"/>
    <property type="molecule type" value="Genomic_DNA"/>
</dbReference>
<comment type="caution">
    <text evidence="2">The sequence shown here is derived from an EMBL/GenBank/DDBJ whole genome shotgun (WGS) entry which is preliminary data.</text>
</comment>
<dbReference type="InterPro" id="IPR002937">
    <property type="entry name" value="Amino_oxidase"/>
</dbReference>
<dbReference type="AlphaFoldDB" id="A0A2D6YIF5"/>
<evidence type="ECO:0000259" key="1">
    <source>
        <dbReference type="Pfam" id="PF01593"/>
    </source>
</evidence>
<name>A0A2D6YIF5_9DELT</name>
<dbReference type="PANTHER" id="PTHR42923:SF17">
    <property type="entry name" value="AMINE OXIDASE DOMAIN-CONTAINING PROTEIN"/>
    <property type="match status" value="1"/>
</dbReference>
<proteinExistence type="predicted"/>
<dbReference type="InterPro" id="IPR036188">
    <property type="entry name" value="FAD/NAD-bd_sf"/>
</dbReference>
<accession>A0A2D6YIF5</accession>
<gene>
    <name evidence="2" type="ORF">CMN54_05805</name>
</gene>
<sequence>MKIAIVGSGIAGLTAAYRLHTRHQITLFEASPRLGGHSNTVTVDLPEDKIPVDTGFIVFNDWTYPNFISLMKEIGIEGNATEMSFSVKDEQRDFEYNGHTLNTLFAQRRNLVRPTFWLMLRDIMRFNREARKLLESNEDQLTLGNFLKQRRYGGLFCDHYIIPMGAAIWSTSTEQMLDFPVKYFARFFENHGLLNVVNRPQWYTIPGGSQEYVKKLSSPFIENVRLNTPVLGISRKPNFVEIISVAGKEHFDEVVIACHSNQALQLLQDATIQEKEILGSIQYQRNEAVLHKDISLLPNRKKAWASWNYHLDHTQQEKVAVTYNMNILQHIQSPPNLLVTLNRTERIYPDKILSKIYYEHPVYNEASVKAQKRHSEISGINNTHFCGAYWRNGFHEDGVVSAINMLKSFDNKRAS</sequence>
<protein>
    <submittedName>
        <fullName evidence="2">FAD-dependent oxidoreductase</fullName>
    </submittedName>
</protein>
<dbReference type="PANTHER" id="PTHR42923">
    <property type="entry name" value="PROTOPORPHYRINOGEN OXIDASE"/>
    <property type="match status" value="1"/>
</dbReference>
<dbReference type="GO" id="GO:0016491">
    <property type="term" value="F:oxidoreductase activity"/>
    <property type="evidence" value="ECO:0007669"/>
    <property type="project" value="InterPro"/>
</dbReference>
<reference evidence="3" key="1">
    <citation type="submission" date="2017-09" db="EMBL/GenBank/DDBJ databases">
        <title>The Reconstruction of 2,631 Draft Metagenome-Assembled Genomes from the Global Oceans.</title>
        <authorList>
            <person name="Tully B.J."/>
            <person name="Graham E.D."/>
            <person name="Heidelberg J.F."/>
        </authorList>
    </citation>
    <scope>NUCLEOTIDE SEQUENCE [LARGE SCALE GENOMIC DNA]</scope>
</reference>
<feature type="domain" description="Amine oxidase" evidence="1">
    <location>
        <begin position="10"/>
        <end position="264"/>
    </location>
</feature>
<dbReference type="Proteomes" id="UP000226525">
    <property type="component" value="Unassembled WGS sequence"/>
</dbReference>
<dbReference type="SUPFAM" id="SSF51905">
    <property type="entry name" value="FAD/NAD(P)-binding domain"/>
    <property type="match status" value="1"/>
</dbReference>
<dbReference type="Pfam" id="PF01593">
    <property type="entry name" value="Amino_oxidase"/>
    <property type="match status" value="1"/>
</dbReference>
<dbReference type="InterPro" id="IPR050464">
    <property type="entry name" value="Zeta_carotene_desat/Oxidored"/>
</dbReference>